<dbReference type="EMBL" id="JAMWMK010000023">
    <property type="protein sequence ID" value="MDC4248748.1"/>
    <property type="molecule type" value="Genomic_DNA"/>
</dbReference>
<evidence type="ECO:0000313" key="3">
    <source>
        <dbReference type="Proteomes" id="UP001141166"/>
    </source>
</evidence>
<dbReference type="AlphaFoldDB" id="A0A9X4B5N7"/>
<dbReference type="Pfam" id="PF13289">
    <property type="entry name" value="SIR2_2"/>
    <property type="match status" value="1"/>
</dbReference>
<gene>
    <name evidence="2" type="ORF">M3X98_11950</name>
</gene>
<protein>
    <submittedName>
        <fullName evidence="2">SIR2 family protein</fullName>
    </submittedName>
</protein>
<sequence>YINEKKNRHTITQKIVNIVHEETTDTLDILTDLPIQTYWTTNYDRLIEKNLERKNKKVDTKVTDKNLATNIFDRDAIVYKMHGDISNPDEVILAKEDYELYNHTHSLFTTALRGDLVTKTFLFIGFSFEDPNLDNILSRIKILLGKETREHYCFLKQVMPDDFDRCEDYQNALTKQNLRIDDLRRYGIETILLDSYDEIPSILDEVNKAYLSKNIFISGSISSYETNFDEDSVNEFCFRLSNNLVENNCKIISGFGLGIGSNIINGALDKIYAIKFKHVSEHLSLHPFPQIGVEKEKLKESWTKLRNNMISESGICIFIFGNKIVNGEVQNANGMLEEYEIAKKMNRIIIPVGSTGGASRIIFDKMKNDKENFHYLENYWDLLEQEDLSTLLKVIEEIVIENKI</sequence>
<name>A0A9X4B5N7_ENTFC</name>
<evidence type="ECO:0000259" key="1">
    <source>
        <dbReference type="Pfam" id="PF18185"/>
    </source>
</evidence>
<feature type="domain" description="NAD(+) hydrolase ThsA Sir2/TIR-associating SLOG" evidence="1">
    <location>
        <begin position="198"/>
        <end position="399"/>
    </location>
</feature>
<organism evidence="2 3">
    <name type="scientific">Enterococcus faecium</name>
    <name type="common">Streptococcus faecium</name>
    <dbReference type="NCBI Taxonomy" id="1352"/>
    <lineage>
        <taxon>Bacteria</taxon>
        <taxon>Bacillati</taxon>
        <taxon>Bacillota</taxon>
        <taxon>Bacilli</taxon>
        <taxon>Lactobacillales</taxon>
        <taxon>Enterococcaceae</taxon>
        <taxon>Enterococcus</taxon>
    </lineage>
</organism>
<reference evidence="2" key="1">
    <citation type="submission" date="2022-05" db="EMBL/GenBank/DDBJ databases">
        <title>Draft genome sequences of Clostridium perfringens strains isolated from Peru.</title>
        <authorList>
            <person name="Hurtado R."/>
            <person name="Lima L."/>
            <person name="Sousa T."/>
            <person name="Jaiswal A.K."/>
            <person name="Tiwari S."/>
            <person name="Maturrano L."/>
            <person name="Brenig B."/>
            <person name="Azevedo V."/>
        </authorList>
    </citation>
    <scope>NUCLEOTIDE SEQUENCE</scope>
    <source>
        <strain evidence="2">CP4</strain>
    </source>
</reference>
<dbReference type="Pfam" id="PF18185">
    <property type="entry name" value="STALD"/>
    <property type="match status" value="1"/>
</dbReference>
<dbReference type="RefSeq" id="WP_272471484.1">
    <property type="nucleotide sequence ID" value="NZ_JAMWMK010000023.1"/>
</dbReference>
<accession>A0A9X4B5N7</accession>
<evidence type="ECO:0000313" key="2">
    <source>
        <dbReference type="EMBL" id="MDC4248748.1"/>
    </source>
</evidence>
<dbReference type="InterPro" id="IPR041486">
    <property type="entry name" value="ThsA_STALD"/>
</dbReference>
<dbReference type="Proteomes" id="UP001141166">
    <property type="component" value="Unassembled WGS sequence"/>
</dbReference>
<feature type="non-terminal residue" evidence="2">
    <location>
        <position position="1"/>
    </location>
</feature>
<comment type="caution">
    <text evidence="2">The sequence shown here is derived from an EMBL/GenBank/DDBJ whole genome shotgun (WGS) entry which is preliminary data.</text>
</comment>
<proteinExistence type="predicted"/>